<dbReference type="Gene3D" id="3.40.720.10">
    <property type="entry name" value="Alkaline Phosphatase, subunit A"/>
    <property type="match status" value="2"/>
</dbReference>
<dbReference type="InterPro" id="IPR039527">
    <property type="entry name" value="PIGG/GPI7"/>
</dbReference>
<evidence type="ECO:0000256" key="1">
    <source>
        <dbReference type="ARBA" id="ARBA00023180"/>
    </source>
</evidence>
<dbReference type="Pfam" id="PF19316">
    <property type="entry name" value="PIGO_PIGG"/>
    <property type="match status" value="1"/>
</dbReference>
<feature type="transmembrane region" description="Helical" evidence="2">
    <location>
        <begin position="115"/>
        <end position="139"/>
    </location>
</feature>
<feature type="transmembrane region" description="Helical" evidence="2">
    <location>
        <begin position="534"/>
        <end position="557"/>
    </location>
</feature>
<dbReference type="InterPro" id="IPR045687">
    <property type="entry name" value="PIGG/GPI7_C"/>
</dbReference>
<dbReference type="InterPro" id="IPR037674">
    <property type="entry name" value="PIG-G_N"/>
</dbReference>
<keyword evidence="2" id="KW-0472">Membrane</keyword>
<protein>
    <recommendedName>
        <fullName evidence="2">GPI ethanolamine phosphate transferase 2</fullName>
    </recommendedName>
</protein>
<keyword evidence="2" id="KW-0808">Transferase</keyword>
<dbReference type="GeneID" id="59328714"/>
<comment type="caution">
    <text evidence="5">The sequence shown here is derived from an EMBL/GenBank/DDBJ whole genome shotgun (WGS) entry which is preliminary data.</text>
</comment>
<dbReference type="GO" id="GO:0005789">
    <property type="term" value="C:endoplasmic reticulum membrane"/>
    <property type="evidence" value="ECO:0007669"/>
    <property type="project" value="UniProtKB-SubCell"/>
</dbReference>
<evidence type="ECO:0000259" key="4">
    <source>
        <dbReference type="Pfam" id="PF19316"/>
    </source>
</evidence>
<dbReference type="PANTHER" id="PTHR23072:SF0">
    <property type="entry name" value="GPI ETHANOLAMINE PHOSPHATE TRANSFERASE 2"/>
    <property type="match status" value="1"/>
</dbReference>
<keyword evidence="2" id="KW-1133">Transmembrane helix</keyword>
<dbReference type="AlphaFoldDB" id="A0A8H6CHA1"/>
<evidence type="ECO:0000313" key="6">
    <source>
        <dbReference type="Proteomes" id="UP000593566"/>
    </source>
</evidence>
<dbReference type="PANTHER" id="PTHR23072">
    <property type="entry name" value="PHOSPHATIDYLINOSITOL GLYCAN-RELATED"/>
    <property type="match status" value="1"/>
</dbReference>
<proteinExistence type="inferred from homology"/>
<comment type="subcellular location">
    <subcellularLocation>
        <location evidence="2">Endoplasmic reticulum membrane</location>
        <topology evidence="2">Multi-pass membrane protein</topology>
    </subcellularLocation>
</comment>
<dbReference type="GO" id="GO:0006506">
    <property type="term" value="P:GPI anchor biosynthetic process"/>
    <property type="evidence" value="ECO:0007669"/>
    <property type="project" value="UniProtKB-UniPathway"/>
</dbReference>
<evidence type="ECO:0000256" key="2">
    <source>
        <dbReference type="RuleBase" id="RU367106"/>
    </source>
</evidence>
<dbReference type="UniPathway" id="UPA00196"/>
<gene>
    <name evidence="5" type="ORF">HO133_000295</name>
</gene>
<dbReference type="RefSeq" id="XP_037152669.1">
    <property type="nucleotide sequence ID" value="XM_037291234.1"/>
</dbReference>
<comment type="function">
    <text evidence="2">Ethanolamine phosphate transferase involved in glycosylphosphatidylinositol-anchor biosynthesis. Transfers ethanolamine phosphate to the GPI second mannose.</text>
</comment>
<accession>A0A8H6CHA1</accession>
<keyword evidence="2" id="KW-0812">Transmembrane</keyword>
<feature type="compositionally biased region" description="Polar residues" evidence="3">
    <location>
        <begin position="306"/>
        <end position="319"/>
    </location>
</feature>
<organism evidence="5 6">
    <name type="scientific">Letharia lupina</name>
    <dbReference type="NCBI Taxonomy" id="560253"/>
    <lineage>
        <taxon>Eukaryota</taxon>
        <taxon>Fungi</taxon>
        <taxon>Dikarya</taxon>
        <taxon>Ascomycota</taxon>
        <taxon>Pezizomycotina</taxon>
        <taxon>Lecanoromycetes</taxon>
        <taxon>OSLEUM clade</taxon>
        <taxon>Lecanoromycetidae</taxon>
        <taxon>Lecanorales</taxon>
        <taxon>Lecanorineae</taxon>
        <taxon>Parmeliaceae</taxon>
        <taxon>Letharia</taxon>
    </lineage>
</organism>
<dbReference type="SUPFAM" id="SSF53649">
    <property type="entry name" value="Alkaline phosphatase-like"/>
    <property type="match status" value="1"/>
</dbReference>
<dbReference type="Proteomes" id="UP000593566">
    <property type="component" value="Unassembled WGS sequence"/>
</dbReference>
<keyword evidence="6" id="KW-1185">Reference proteome</keyword>
<comment type="pathway">
    <text evidence="2">Glycolipid biosynthesis; glycosylphosphatidylinositol-anchor biosynthesis.</text>
</comment>
<feature type="transmembrane region" description="Helical" evidence="2">
    <location>
        <begin position="653"/>
        <end position="673"/>
    </location>
</feature>
<comment type="similarity">
    <text evidence="2">Belongs to the PIGG/PIGN/PIGO family. PIGG subfamily.</text>
</comment>
<comment type="caution">
    <text evidence="2">Lacks conserved residue(s) required for the propagation of feature annotation.</text>
</comment>
<dbReference type="GO" id="GO:0051267">
    <property type="term" value="F:CP2 mannose-ethanolamine phosphotransferase activity"/>
    <property type="evidence" value="ECO:0007669"/>
    <property type="project" value="TreeGrafter"/>
</dbReference>
<evidence type="ECO:0000256" key="3">
    <source>
        <dbReference type="SAM" id="MobiDB-lite"/>
    </source>
</evidence>
<dbReference type="CDD" id="cd16024">
    <property type="entry name" value="GPI_EPT_2"/>
    <property type="match status" value="1"/>
</dbReference>
<feature type="transmembrane region" description="Helical" evidence="2">
    <location>
        <begin position="733"/>
        <end position="753"/>
    </location>
</feature>
<evidence type="ECO:0000313" key="5">
    <source>
        <dbReference type="EMBL" id="KAF6223452.1"/>
    </source>
</evidence>
<keyword evidence="2" id="KW-0256">Endoplasmic reticulum</keyword>
<dbReference type="InterPro" id="IPR017850">
    <property type="entry name" value="Alkaline_phosphatase_core_sf"/>
</dbReference>
<sequence>MRLPGPIADSKLLEFQVCDVQNRRIDSPKPLRGQVLNTVQNQVAGKHGGWDARGPHFNRNIEKIQTYAWEITKSGQHYLTLSTGNARKNYMPSLVSSHKMIKVIKHASVMSPRSLSLLLLTLANLLIPISIFIFATGFFPYKPFIPGRATFQDPNNGGQLASAPFDKVIFMVVDALRSDFVYSPESGFKFTQALIRSGAAMPFTAHATSPTITMPRVKAITTGSIPSFLDVILNFAESDTTSNLASQDTWLAQLKDKQGGKLVMYGDDTWLKLFPDTFLRVDGTSSFFVSALITLGINPDHEGSPHTRSCLTRSTNSPSPHMVPKQSEMDGIVEQIYRAIETEEHLHSTLFVLCGDHGMNDAGNHGGSAEGETSPALVFMSPKLQTISQGSESPVALPEATFSYYNTVEQSDIAPTLAGLLGFPIPLNNLGVFIPDLLGFWEKGLLLQNARQILNIVRGAFPRLSFSEAETLDDCTLAMSAGETLSCLWFDAASLVDVPSHIDTAAALHALTRFSKHAQDVMSSTASNYNLSRLGIGIGLAALATVAGTATVSTALLETQATGLWISLVFTAYGIMMFATSYVEEEQHFWYWVSSSWLGWLLLKRRNAATLPGSLELWFAASLLVLLRIVRAWNQTGQKHAGEPDIARTFLPAHNILLWLLVLVTYLDVIQRLSRRAVPWASRHLATAASLALGIAALGFKVAFTKADAPELLEGLGYLCVRPFEQASLVAQARAIFTGIAIMMVLTSFPAVYQRVRGGRETKGRGQLKPIGKSAH</sequence>
<feature type="transmembrane region" description="Helical" evidence="2">
    <location>
        <begin position="615"/>
        <end position="633"/>
    </location>
</feature>
<keyword evidence="1" id="KW-0325">Glycoprotein</keyword>
<name>A0A8H6CHA1_9LECA</name>
<feature type="domain" description="GPI ethanolamine phosphate transferase 2 C-terminal" evidence="4">
    <location>
        <begin position="526"/>
        <end position="756"/>
    </location>
</feature>
<dbReference type="EMBL" id="JACCJB010000010">
    <property type="protein sequence ID" value="KAF6223452.1"/>
    <property type="molecule type" value="Genomic_DNA"/>
</dbReference>
<feature type="transmembrane region" description="Helical" evidence="2">
    <location>
        <begin position="564"/>
        <end position="582"/>
    </location>
</feature>
<reference evidence="5 6" key="1">
    <citation type="journal article" date="2020" name="Genomics">
        <title>Complete, high-quality genomes from long-read metagenomic sequencing of two wolf lichen thalli reveals enigmatic genome architecture.</title>
        <authorList>
            <person name="McKenzie S.K."/>
            <person name="Walston R.F."/>
            <person name="Allen J.L."/>
        </authorList>
    </citation>
    <scope>NUCLEOTIDE SEQUENCE [LARGE SCALE GENOMIC DNA]</scope>
    <source>
        <strain evidence="5">WasteWater1</strain>
    </source>
</reference>
<feature type="region of interest" description="Disordered" evidence="3">
    <location>
        <begin position="303"/>
        <end position="325"/>
    </location>
</feature>
<keyword evidence="2" id="KW-0337">GPI-anchor biosynthesis</keyword>